<evidence type="ECO:0000256" key="1">
    <source>
        <dbReference type="SAM" id="MobiDB-lite"/>
    </source>
</evidence>
<dbReference type="AlphaFoldDB" id="A0A565B0W5"/>
<dbReference type="Proteomes" id="UP000489600">
    <property type="component" value="Unassembled WGS sequence"/>
</dbReference>
<gene>
    <name evidence="2" type="ORF">ANE_LOCUS4974</name>
</gene>
<evidence type="ECO:0000313" key="3">
    <source>
        <dbReference type="Proteomes" id="UP000489600"/>
    </source>
</evidence>
<accession>A0A565B0W5</accession>
<organism evidence="2 3">
    <name type="scientific">Arabis nemorensis</name>
    <dbReference type="NCBI Taxonomy" id="586526"/>
    <lineage>
        <taxon>Eukaryota</taxon>
        <taxon>Viridiplantae</taxon>
        <taxon>Streptophyta</taxon>
        <taxon>Embryophyta</taxon>
        <taxon>Tracheophyta</taxon>
        <taxon>Spermatophyta</taxon>
        <taxon>Magnoliopsida</taxon>
        <taxon>eudicotyledons</taxon>
        <taxon>Gunneridae</taxon>
        <taxon>Pentapetalae</taxon>
        <taxon>rosids</taxon>
        <taxon>malvids</taxon>
        <taxon>Brassicales</taxon>
        <taxon>Brassicaceae</taxon>
        <taxon>Arabideae</taxon>
        <taxon>Arabis</taxon>
    </lineage>
</organism>
<feature type="region of interest" description="Disordered" evidence="1">
    <location>
        <begin position="40"/>
        <end position="76"/>
    </location>
</feature>
<dbReference type="EMBL" id="CABITT030000002">
    <property type="protein sequence ID" value="VVA94529.1"/>
    <property type="molecule type" value="Genomic_DNA"/>
</dbReference>
<evidence type="ECO:0000313" key="2">
    <source>
        <dbReference type="EMBL" id="VVA94529.1"/>
    </source>
</evidence>
<keyword evidence="3" id="KW-1185">Reference proteome</keyword>
<name>A0A565B0W5_9BRAS</name>
<sequence>MDEDIVQSQRPRLLSGSLTPSAGPLSLNVIASIHSVMVKSPASISPRPEPPDLILPKPQELSPVPEPPDPPPAPTS</sequence>
<reference evidence="2" key="1">
    <citation type="submission" date="2019-07" db="EMBL/GenBank/DDBJ databases">
        <authorList>
            <person name="Dittberner H."/>
        </authorList>
    </citation>
    <scope>NUCLEOTIDE SEQUENCE [LARGE SCALE GENOMIC DNA]</scope>
</reference>
<proteinExistence type="predicted"/>
<feature type="compositionally biased region" description="Polar residues" evidence="1">
    <location>
        <begin position="1"/>
        <end position="20"/>
    </location>
</feature>
<feature type="region of interest" description="Disordered" evidence="1">
    <location>
        <begin position="1"/>
        <end position="22"/>
    </location>
</feature>
<protein>
    <submittedName>
        <fullName evidence="2">Uncharacterized protein</fullName>
    </submittedName>
</protein>
<comment type="caution">
    <text evidence="2">The sequence shown here is derived from an EMBL/GenBank/DDBJ whole genome shotgun (WGS) entry which is preliminary data.</text>
</comment>
<feature type="compositionally biased region" description="Pro residues" evidence="1">
    <location>
        <begin position="64"/>
        <end position="76"/>
    </location>
</feature>